<evidence type="ECO:0000313" key="4">
    <source>
        <dbReference type="EMBL" id="MEB3428866.1"/>
    </source>
</evidence>
<accession>A0AAW9N035</accession>
<evidence type="ECO:0000313" key="7">
    <source>
        <dbReference type="Proteomes" id="UP001357733"/>
    </source>
</evidence>
<dbReference type="InterPro" id="IPR024455">
    <property type="entry name" value="Phage_capsid"/>
</dbReference>
<comment type="subcellular location">
    <subcellularLocation>
        <location evidence="1">Virion</location>
    </subcellularLocation>
</comment>
<evidence type="ECO:0000259" key="3">
    <source>
        <dbReference type="Pfam" id="PF05065"/>
    </source>
</evidence>
<dbReference type="Proteomes" id="UP001357733">
    <property type="component" value="Unassembled WGS sequence"/>
</dbReference>
<organism evidence="6 7">
    <name type="scientific">Citroniella saccharovorans</name>
    <dbReference type="NCBI Taxonomy" id="2053367"/>
    <lineage>
        <taxon>Bacteria</taxon>
        <taxon>Bacillati</taxon>
        <taxon>Bacillota</taxon>
        <taxon>Tissierellia</taxon>
        <taxon>Tissierellales</taxon>
        <taxon>Peptoniphilaceae</taxon>
        <taxon>Citroniella</taxon>
    </lineage>
</organism>
<feature type="coiled-coil region" evidence="2">
    <location>
        <begin position="3"/>
        <end position="47"/>
    </location>
</feature>
<comment type="caution">
    <text evidence="6">The sequence shown here is derived from an EMBL/GenBank/DDBJ whole genome shotgun (WGS) entry which is preliminary data.</text>
</comment>
<proteinExistence type="predicted"/>
<evidence type="ECO:0000313" key="5">
    <source>
        <dbReference type="EMBL" id="MEB3428913.1"/>
    </source>
</evidence>
<dbReference type="SUPFAM" id="SSF56563">
    <property type="entry name" value="Major capsid protein gp5"/>
    <property type="match status" value="1"/>
</dbReference>
<dbReference type="AlphaFoldDB" id="A0AAW9N035"/>
<feature type="domain" description="Phage capsid-like C-terminal" evidence="3">
    <location>
        <begin position="111"/>
        <end position="361"/>
    </location>
</feature>
<dbReference type="RefSeq" id="WP_324618924.1">
    <property type="nucleotide sequence ID" value="NZ_JAYKOT010000002.1"/>
</dbReference>
<name>A0AAW9N035_9FIRM</name>
<dbReference type="EMBL" id="JAYKOT010000002">
    <property type="protein sequence ID" value="MEB3428866.1"/>
    <property type="molecule type" value="Genomic_DNA"/>
</dbReference>
<dbReference type="NCBIfam" id="TIGR01554">
    <property type="entry name" value="major_cap_HK97"/>
    <property type="match status" value="1"/>
</dbReference>
<dbReference type="EMBL" id="JAYKOT010000003">
    <property type="protein sequence ID" value="MEB3428913.1"/>
    <property type="molecule type" value="Genomic_DNA"/>
</dbReference>
<keyword evidence="2" id="KW-0175">Coiled coil</keyword>
<dbReference type="Pfam" id="PF05065">
    <property type="entry name" value="Phage_capsid"/>
    <property type="match status" value="1"/>
</dbReference>
<evidence type="ECO:0000256" key="1">
    <source>
        <dbReference type="ARBA" id="ARBA00004328"/>
    </source>
</evidence>
<dbReference type="InterPro" id="IPR054612">
    <property type="entry name" value="Phage_capsid-like_C"/>
</dbReference>
<dbReference type="EMBL" id="JAYKOT010000003">
    <property type="protein sequence ID" value="MEB3430247.1"/>
    <property type="molecule type" value="Genomic_DNA"/>
</dbReference>
<gene>
    <name evidence="4" type="ORF">VLK81_02305</name>
    <name evidence="5" type="ORF">VLK81_02550</name>
    <name evidence="6" type="ORF">VLK81_09650</name>
</gene>
<evidence type="ECO:0000256" key="2">
    <source>
        <dbReference type="SAM" id="Coils"/>
    </source>
</evidence>
<protein>
    <submittedName>
        <fullName evidence="6">Phage major capsid protein</fullName>
    </submittedName>
</protein>
<sequence length="371" mass="41435">MNLKEIELRLKEIKEELRNENADVEALKKETDELIEKRNNLLENEETRKALLDNIANQNFGVTVRSFEEDEETRKVYETEEYRSAFLKNLLGLPLEEAEERAFVHTTENTGQVIPKELQNKIYSLMEESHPILKDVNVLQTGTVISIVKHVSINAGDAKNVKEGEANEDEKNTFVNVALTGEDISKHVDFSYRLGKLSIPAFEEYLVKEIGDRIGSQWAKNIVAQIKKDLHTDNKLKAKVSGSLELGDVLKALAELKSVGRTYIYSTNKAFYGAIANMKDADRKISFIPDYQNAIVGQLLGIGIKQEDALAEDEILILDPGQYTENVVQPLLIERDKNIKTHVHTIAGIVISGGTMTNDKAGALITIGSAA</sequence>
<evidence type="ECO:0000313" key="6">
    <source>
        <dbReference type="EMBL" id="MEB3430247.1"/>
    </source>
</evidence>
<keyword evidence="7" id="KW-1185">Reference proteome</keyword>
<reference evidence="6 7" key="1">
    <citation type="submission" date="2024-01" db="EMBL/GenBank/DDBJ databases">
        <title>Complete genome sequence of Citroniella saccharovorans strain M6.X9, isolated from human fecal sample.</title>
        <authorList>
            <person name="Cheng G."/>
            <person name="Westerholm M."/>
            <person name="Schnurer A."/>
        </authorList>
    </citation>
    <scope>NUCLEOTIDE SEQUENCE [LARGE SCALE GENOMIC DNA]</scope>
    <source>
        <strain evidence="6 7">DSM 29873</strain>
    </source>
</reference>